<dbReference type="Proteomes" id="UP001172083">
    <property type="component" value="Unassembled WGS sequence"/>
</dbReference>
<keyword evidence="4" id="KW-1185">Reference proteome</keyword>
<evidence type="ECO:0000256" key="1">
    <source>
        <dbReference type="SAM" id="MobiDB-lite"/>
    </source>
</evidence>
<organism evidence="3 4">
    <name type="scientific">Agaribacillus aureus</name>
    <dbReference type="NCBI Taxonomy" id="3051825"/>
    <lineage>
        <taxon>Bacteria</taxon>
        <taxon>Pseudomonadati</taxon>
        <taxon>Bacteroidota</taxon>
        <taxon>Cytophagia</taxon>
        <taxon>Cytophagales</taxon>
        <taxon>Splendidivirgaceae</taxon>
        <taxon>Agaribacillus</taxon>
    </lineage>
</organism>
<keyword evidence="2" id="KW-0732">Signal</keyword>
<dbReference type="InterPro" id="IPR026341">
    <property type="entry name" value="T9SS_type_B"/>
</dbReference>
<evidence type="ECO:0000313" key="4">
    <source>
        <dbReference type="Proteomes" id="UP001172083"/>
    </source>
</evidence>
<name>A0ABT8L835_9BACT</name>
<feature type="compositionally biased region" description="Low complexity" evidence="1">
    <location>
        <begin position="417"/>
        <end position="429"/>
    </location>
</feature>
<dbReference type="InterPro" id="IPR013783">
    <property type="entry name" value="Ig-like_fold"/>
</dbReference>
<dbReference type="Gene3D" id="2.60.40.10">
    <property type="entry name" value="Immunoglobulins"/>
    <property type="match status" value="22"/>
</dbReference>
<gene>
    <name evidence="3" type="ORF">QQ020_17770</name>
</gene>
<dbReference type="Pfam" id="PF13585">
    <property type="entry name" value="CHU_C"/>
    <property type="match status" value="1"/>
</dbReference>
<reference evidence="3" key="1">
    <citation type="submission" date="2023-06" db="EMBL/GenBank/DDBJ databases">
        <title>Genomic of Agaribacillus aureum.</title>
        <authorList>
            <person name="Wang G."/>
        </authorList>
    </citation>
    <scope>NUCLEOTIDE SEQUENCE</scope>
    <source>
        <strain evidence="3">BMA12</strain>
    </source>
</reference>
<feature type="chain" id="PRO_5046942222" evidence="2">
    <location>
        <begin position="26"/>
        <end position="2793"/>
    </location>
</feature>
<dbReference type="NCBIfam" id="TIGR04131">
    <property type="entry name" value="Bac_Flav_CTERM"/>
    <property type="match status" value="1"/>
</dbReference>
<evidence type="ECO:0000256" key="2">
    <source>
        <dbReference type="SAM" id="SignalP"/>
    </source>
</evidence>
<dbReference type="RefSeq" id="WP_346759267.1">
    <property type="nucleotide sequence ID" value="NZ_JAUJEB010000004.1"/>
</dbReference>
<feature type="signal peptide" evidence="2">
    <location>
        <begin position="1"/>
        <end position="25"/>
    </location>
</feature>
<sequence length="2793" mass="286901">MKKCVIRSLWVCFIIVLFNGFDTQAATYTTVGHGSWNDPLVWDLGAVPSPGDDIIINHLINAATNIAIGPAGTLNIGLSGRLTFGNLQLVGFLRNDGTLIGDQLDLVSGGPIENMQNYGRVRIANVTLGPDTGGGGSAITLVSNYNRFHVTGNLTIRGFFLNQRTLAVDGRLINHGRLRSQAEYSLIRIGLELSNTASGQLELEGKIKLGLWDNDGNPVGGTAFFVNDGSFESIAGPGAYPGIFDGGSTVTVTNNNTLVGDLFLCIGPQSSYENTNPPDDFIIDCCVAQIANAGPDRVVCSGANITLGGTPTVIGGNGPYDYVWTSIGGNLVTTTNPNPQAFTNVNAEFFVTVEDNTGCVSKDIVNITPTTSLIAWAGPDKYICEGETVPLGGAIVASCDPGTYTYEWSPSTGLDDPTAPNPNASPTTTTHYQVEVTSSTSSVSYDVMTVYVAQQPTVANAGVDKNVCGTSTNLEGNAPTVGNGIWSIVTGIGGNIANRGSNTSNFTGTLGATYLLRWTINNGSCISSQDVVEITFDDNPTTANAGPDQSLCGTSTTLAANTPTVGIGTWNIVSGAGGNITTLTDENSSFTGTAGTTYRLRWTISNGSCTSSQDDVEITFYDNPTIANAGPDQNLCGTSTTLAANAPTIGTGTWSIISGTGGSITTLTDENSSFSGTAGTTYQLRWTISNGSCTSSQDDVTITFNQEPTTANAGSNRSICGTSIALEGNAAVVGTGTWSVISGSGGSFTDVNVENTTFSGIANTVYQLRWTITTGTCTSQDDVTINLNQVPTGSDAGPDKSVCGTSTTLDGNVAVSGTGTWSVISGLGGSITDVNDENSNFTGTPGTTYRLRWTISAGACSSSDDVDITFDPAPTIANAGADKSVCGSSTNLEGNTPATGTGTWSIISGAGGGFANANDENTNFTGTAGITYQLRWTIISGGCSSQDDVTITLDQAPTVANAGADKNVCGTATNLEANTAAIGTGTWSIISGIGGIITDLNDENSNFSGTVGSTYQLRWTISNGSCPDSQDDVTITFDQTPTIANAGVDKNICGTSTSLEGITATIGTGTWSIISGIGGSITDLNDENSNFTGTAGTTYQLRWTISNGGCPSSQDDVNITFDQSPTTANAGADKSVCGTSTNLEANTATVGTGTWTIISGTGGGFTNVNDENTNFTGTAGTTYQLRWTISSGSCTSSADDVFITFDQTPTVANAGPDKNVCGSTNLDGNTAAIGTGTWTIVSGTGGNITTPNAENSNFSGTAGATYRLRWTISNGSCTDSWDEVDITFDQAPTTANAGTDKNVCGSTNLEGNAATVGTGTWSIISGAGGSFVNANDENTSFTGTAGTTYQLRWTISNGSCTDSQDDVNITFDQPPTTADAGADKSVCGTATNLEGNTAAVGTGTWSIISGGGGWFVNANDENTNFTGTAGTTYQLRWTISNGSCTSFQDDVNITFDQSPTVANAGADKNVCGSTNLEGNIATVGTGTWSIVSGLGGSITDLNDESSNFTGTPGTTYQLRWTISNGSCPDSWDHVNITFDPPPTIANAGTDKSVCGNATNLEGNTASTGTGTWSIISGAGGGFANVNAENSNFTGTPGTTYQLRWTISNGSCPDSQDDVNITFDQVPTVANAGADKSVCGASTNLEGNVATVGTGTWSVVSGLGGSVTNLNDENSNFTGTPGTTYQLRWTISNGSCASSQDDVTITLDQSPTVANAGTDKSACGTSTNLEANTPAVGSGMWSIVSGLGGNIITPNNRNSTFTGIVGTTYQLRWTISNGTCADSQDDVTITFDETPTISNAGMDKSICGTSTSLEGITATVGAGTWSIISGLGGSITTPTDQNTNFTGTPGTTYQLRWTISNGSCPDSQDDVNITFDQTPTTANAGTDKSACGNTTNLEANTATIGTGTWSIISGAGGSVTSVNDPTSNFSGTPGNSYQLRWTISNGSCTSSADDVNITFDQLPTTANAGADKSICGTSTNLDGNTVTIGTGTWSVVSGIGGNITNLNDPNSAFTGVAGTTYQLRWTIANGSCADSQDDVNITFDQTPTTANAGADKSICGTSTNLEANAATVGTGTWSIVSGAGGSVAIPNDENSAFTGIAGTIYQLRWTISNGSCASSQDDVIITLDQTPTTANAGADQNVCGTSTNLEANNAAVGTGLWSIISGVGGSITNNNDATSNFTGVIGTTYQLRWTISNGSCVDSQDDVIITFDETPTTADAGADQNICGTSTSLTGNTAAIGTGSWSIISGSGGSITNINDENSDFTGTAGTTYQLRWTISNGSCTGSQDDVTITFDQTPTTANAGPDQNICGTSTNLEGNIATIGIGSWSIISGTGGSITNINDENSNFTGVIGTTYQLRWTINNGSCPESRDDVSITFNPTPVTANAGPDQAVCGTATTLEGNDPNGAAGSWSVVSGDGLANFTNQNLFNTNFSGTAGQTYVIRWTINSALCGTSTDDEVTVTFDEAPLAADAGNDIDLCGNVTTTTLNGNTPSVGTGTWRITAGPGNIANPNLASTAIAGLVVGQTTTVEWQIVNGSCRVADEMSINVRAAASVNINSAEICEGESVDIEITGGSSFRWNPEDGVSNPNTANPQLSPTASTNYELTVSNGTCSDQIININVVVNPLPIVRISNDTTIQAGNSVQLFASGGDLYSWSPTDDLDNPQASDPFASPIQTTTYTVEVENEFGCAARESVTVTVDDNYEIFVPQMFTPNGDGSNDILFVNTIGIETLTFKIFDRHGKLIFESASSSDGWDGRVNGEAQNIDTYVYLVSARTYSNQNVTDKGTFQLIR</sequence>
<evidence type="ECO:0000313" key="3">
    <source>
        <dbReference type="EMBL" id="MDN5213928.1"/>
    </source>
</evidence>
<accession>A0ABT8L835</accession>
<protein>
    <submittedName>
        <fullName evidence="3">Gliding motility-associated C-terminal domain-containing protein</fullName>
    </submittedName>
</protein>
<proteinExistence type="predicted"/>
<comment type="caution">
    <text evidence="3">The sequence shown here is derived from an EMBL/GenBank/DDBJ whole genome shotgun (WGS) entry which is preliminary data.</text>
</comment>
<feature type="region of interest" description="Disordered" evidence="1">
    <location>
        <begin position="408"/>
        <end position="429"/>
    </location>
</feature>
<dbReference type="EMBL" id="JAUJEB010000004">
    <property type="protein sequence ID" value="MDN5213928.1"/>
    <property type="molecule type" value="Genomic_DNA"/>
</dbReference>